<evidence type="ECO:0000313" key="8">
    <source>
        <dbReference type="EMBL" id="NLF55663.1"/>
    </source>
</evidence>
<feature type="transmembrane region" description="Helical" evidence="7">
    <location>
        <begin position="64"/>
        <end position="86"/>
    </location>
</feature>
<feature type="compositionally biased region" description="Basic residues" evidence="6">
    <location>
        <begin position="360"/>
        <end position="371"/>
    </location>
</feature>
<feature type="transmembrane region" description="Helical" evidence="7">
    <location>
        <begin position="12"/>
        <end position="30"/>
    </location>
</feature>
<accession>A0A7X7R9R5</accession>
<keyword evidence="5 7" id="KW-0472">Membrane</keyword>
<evidence type="ECO:0000256" key="1">
    <source>
        <dbReference type="ARBA" id="ARBA00004141"/>
    </source>
</evidence>
<dbReference type="Proteomes" id="UP000536534">
    <property type="component" value="Unassembled WGS sequence"/>
</dbReference>
<evidence type="ECO:0000256" key="6">
    <source>
        <dbReference type="SAM" id="MobiDB-lite"/>
    </source>
</evidence>
<keyword evidence="3 7" id="KW-0812">Transmembrane</keyword>
<dbReference type="AlphaFoldDB" id="A0A7X7R9R5"/>
<feature type="transmembrane region" description="Helical" evidence="7">
    <location>
        <begin position="36"/>
        <end position="52"/>
    </location>
</feature>
<sequence length="371" mass="40235">MIERFTETLSRRLVLGVLLGGLLLFTYAILHSFLVPVAWAVILAYATWPLHIHLRRLLRGRRSLAAGAMTLLLAAAFIVPVLWLALLLRTEMVSAYAALAEVFARGPVVLPDFVADIPMLGNWLQDFLGELTRDPAALRAQIREWVEQGGAEILKILGGVGRNAVKLGFALITVFFLYRDGERVLQQATLVLHHFLGPRVDPYLKAVGGMTMAVVWGLVATAIGQGIVAGLGYWWFGLDAPVLLGALTAVVAMIPFGTPFAWGSVGLWLLASGETFNGIGLLLWGTLVVSWVDNLVRPIVISSATRIPFLLVLFGVLGGLAAFGLIGLFVGPVVLAVLMAVWHEWLEESPLSEPAAQRPRAPRPKAPRHAD</sequence>
<dbReference type="PANTHER" id="PTHR21716:SF61">
    <property type="entry name" value="BLR8064 PROTEIN"/>
    <property type="match status" value="1"/>
</dbReference>
<proteinExistence type="inferred from homology"/>
<comment type="caution">
    <text evidence="8">The sequence shown here is derived from an EMBL/GenBank/DDBJ whole genome shotgun (WGS) entry which is preliminary data.</text>
</comment>
<evidence type="ECO:0000256" key="3">
    <source>
        <dbReference type="ARBA" id="ARBA00022692"/>
    </source>
</evidence>
<evidence type="ECO:0000256" key="2">
    <source>
        <dbReference type="ARBA" id="ARBA00009773"/>
    </source>
</evidence>
<dbReference type="EMBL" id="JAAYYV010000431">
    <property type="protein sequence ID" value="NLF55663.1"/>
    <property type="molecule type" value="Genomic_DNA"/>
</dbReference>
<dbReference type="RefSeq" id="WP_068803909.1">
    <property type="nucleotide sequence ID" value="NZ_MBFM01000001.1"/>
</dbReference>
<feature type="transmembrane region" description="Helical" evidence="7">
    <location>
        <begin position="308"/>
        <end position="341"/>
    </location>
</feature>
<comment type="subcellular location">
    <subcellularLocation>
        <location evidence="1">Membrane</location>
        <topology evidence="1">Multi-pass membrane protein</topology>
    </subcellularLocation>
</comment>
<keyword evidence="4 7" id="KW-1133">Transmembrane helix</keyword>
<organism evidence="8 9">
    <name type="scientific">Thauera phenolivorans</name>
    <dbReference type="NCBI Taxonomy" id="1792543"/>
    <lineage>
        <taxon>Bacteria</taxon>
        <taxon>Pseudomonadati</taxon>
        <taxon>Pseudomonadota</taxon>
        <taxon>Betaproteobacteria</taxon>
        <taxon>Rhodocyclales</taxon>
        <taxon>Zoogloeaceae</taxon>
        <taxon>Thauera</taxon>
    </lineage>
</organism>
<name>A0A7X7R9R5_9RHOO</name>
<dbReference type="PANTHER" id="PTHR21716">
    <property type="entry name" value="TRANSMEMBRANE PROTEIN"/>
    <property type="match status" value="1"/>
</dbReference>
<evidence type="ECO:0000313" key="9">
    <source>
        <dbReference type="Proteomes" id="UP000536534"/>
    </source>
</evidence>
<comment type="similarity">
    <text evidence="2">Belongs to the autoinducer-2 exporter (AI-2E) (TC 2.A.86) family.</text>
</comment>
<protein>
    <submittedName>
        <fullName evidence="8">AI-2E family transporter</fullName>
    </submittedName>
</protein>
<feature type="transmembrane region" description="Helical" evidence="7">
    <location>
        <begin position="276"/>
        <end position="296"/>
    </location>
</feature>
<feature type="transmembrane region" description="Helical" evidence="7">
    <location>
        <begin position="243"/>
        <end position="270"/>
    </location>
</feature>
<dbReference type="OrthoDB" id="5298283at2"/>
<dbReference type="GO" id="GO:0016020">
    <property type="term" value="C:membrane"/>
    <property type="evidence" value="ECO:0007669"/>
    <property type="project" value="UniProtKB-SubCell"/>
</dbReference>
<dbReference type="InterPro" id="IPR002549">
    <property type="entry name" value="AI-2E-like"/>
</dbReference>
<feature type="region of interest" description="Disordered" evidence="6">
    <location>
        <begin position="352"/>
        <end position="371"/>
    </location>
</feature>
<reference evidence="8 9" key="1">
    <citation type="journal article" date="2020" name="Biotechnol. Biofuels">
        <title>New insights from the biogas microbiome by comprehensive genome-resolved metagenomics of nearly 1600 species originating from multiple anaerobic digesters.</title>
        <authorList>
            <person name="Campanaro S."/>
            <person name="Treu L."/>
            <person name="Rodriguez-R L.M."/>
            <person name="Kovalovszki A."/>
            <person name="Ziels R.M."/>
            <person name="Maus I."/>
            <person name="Zhu X."/>
            <person name="Kougias P.G."/>
            <person name="Basile A."/>
            <person name="Luo G."/>
            <person name="Schluter A."/>
            <person name="Konstantinidis K.T."/>
            <person name="Angelidaki I."/>
        </authorList>
    </citation>
    <scope>NUCLEOTIDE SEQUENCE [LARGE SCALE GENOMIC DNA]</scope>
    <source>
        <strain evidence="8">AS06rmzACSIP_256</strain>
    </source>
</reference>
<gene>
    <name evidence="8" type="ORF">GX576_14945</name>
</gene>
<evidence type="ECO:0000256" key="5">
    <source>
        <dbReference type="ARBA" id="ARBA00023136"/>
    </source>
</evidence>
<evidence type="ECO:0000256" key="4">
    <source>
        <dbReference type="ARBA" id="ARBA00022989"/>
    </source>
</evidence>
<evidence type="ECO:0000256" key="7">
    <source>
        <dbReference type="SAM" id="Phobius"/>
    </source>
</evidence>
<dbReference type="Pfam" id="PF01594">
    <property type="entry name" value="AI-2E_transport"/>
    <property type="match status" value="1"/>
</dbReference>
<feature type="transmembrane region" description="Helical" evidence="7">
    <location>
        <begin position="213"/>
        <end position="236"/>
    </location>
</feature>